<evidence type="ECO:0000256" key="3">
    <source>
        <dbReference type="ARBA" id="ARBA00022475"/>
    </source>
</evidence>
<feature type="transmembrane region" description="Helical" evidence="7">
    <location>
        <begin position="213"/>
        <end position="233"/>
    </location>
</feature>
<sequence>MPGRFARWRSEAAYAYYFLSPAYVLFLVFLAGPLLAAIVLSLFHWELLGSAEFAGLANFARMATDPVVGAAIGNTFLFTFWSVVLHIGLALPLALAVNRAMPTVLTYFLRTTIFFPMLVSWAAVALIWKYILDPNYGFITHYLQRLSLPAPNFLIDNAWAMPAIIAVDLWKTIGFTFIIMLAGLQGIPAHLREAALVDGAGPLQRFWNVTLPLLSPTLFFATIITFIGAFQIFEPMFIMTDGGPGNRTVSMVMHIYETGFRSFDMGYASALALVVFVVIMAVTLLQLRLGRRWVHYD</sequence>
<reference evidence="10" key="1">
    <citation type="journal article" date="2019" name="Int. J. Syst. Evol. Microbiol.">
        <title>The Global Catalogue of Microorganisms (GCM) 10K type strain sequencing project: providing services to taxonomists for standard genome sequencing and annotation.</title>
        <authorList>
            <consortium name="The Broad Institute Genomics Platform"/>
            <consortium name="The Broad Institute Genome Sequencing Center for Infectious Disease"/>
            <person name="Wu L."/>
            <person name="Ma J."/>
        </authorList>
    </citation>
    <scope>NUCLEOTIDE SEQUENCE [LARGE SCALE GENOMIC DNA]</scope>
    <source>
        <strain evidence="10">CGMCC 4.7241</strain>
    </source>
</reference>
<dbReference type="PANTHER" id="PTHR30193">
    <property type="entry name" value="ABC TRANSPORTER PERMEASE PROTEIN"/>
    <property type="match status" value="1"/>
</dbReference>
<dbReference type="InterPro" id="IPR035906">
    <property type="entry name" value="MetI-like_sf"/>
</dbReference>
<feature type="transmembrane region" description="Helical" evidence="7">
    <location>
        <begin position="267"/>
        <end position="287"/>
    </location>
</feature>
<dbReference type="EMBL" id="JBHRZH010000006">
    <property type="protein sequence ID" value="MFC3760603.1"/>
    <property type="molecule type" value="Genomic_DNA"/>
</dbReference>
<proteinExistence type="inferred from homology"/>
<keyword evidence="3" id="KW-1003">Cell membrane</keyword>
<dbReference type="InterPro" id="IPR000515">
    <property type="entry name" value="MetI-like"/>
</dbReference>
<comment type="subcellular location">
    <subcellularLocation>
        <location evidence="1 7">Cell membrane</location>
        <topology evidence="1 7">Multi-pass membrane protein</topology>
    </subcellularLocation>
</comment>
<feature type="transmembrane region" description="Helical" evidence="7">
    <location>
        <begin position="159"/>
        <end position="182"/>
    </location>
</feature>
<keyword evidence="5 7" id="KW-1133">Transmembrane helix</keyword>
<evidence type="ECO:0000313" key="9">
    <source>
        <dbReference type="EMBL" id="MFC3760603.1"/>
    </source>
</evidence>
<dbReference type="Proteomes" id="UP001595699">
    <property type="component" value="Unassembled WGS sequence"/>
</dbReference>
<dbReference type="PROSITE" id="PS50928">
    <property type="entry name" value="ABC_TM1"/>
    <property type="match status" value="1"/>
</dbReference>
<evidence type="ECO:0000313" key="10">
    <source>
        <dbReference type="Proteomes" id="UP001595699"/>
    </source>
</evidence>
<dbReference type="PANTHER" id="PTHR30193:SF37">
    <property type="entry name" value="INNER MEMBRANE ABC TRANSPORTER PERMEASE PROTEIN YCJO"/>
    <property type="match status" value="1"/>
</dbReference>
<feature type="domain" description="ABC transmembrane type-1" evidence="8">
    <location>
        <begin position="72"/>
        <end position="286"/>
    </location>
</feature>
<evidence type="ECO:0000256" key="6">
    <source>
        <dbReference type="ARBA" id="ARBA00023136"/>
    </source>
</evidence>
<dbReference type="RefSeq" id="WP_205116810.1">
    <property type="nucleotide sequence ID" value="NZ_JAFBCM010000001.1"/>
</dbReference>
<feature type="transmembrane region" description="Helical" evidence="7">
    <location>
        <begin position="107"/>
        <end position="128"/>
    </location>
</feature>
<evidence type="ECO:0000256" key="5">
    <source>
        <dbReference type="ARBA" id="ARBA00022989"/>
    </source>
</evidence>
<feature type="transmembrane region" description="Helical" evidence="7">
    <location>
        <begin position="21"/>
        <end position="47"/>
    </location>
</feature>
<feature type="transmembrane region" description="Helical" evidence="7">
    <location>
        <begin position="67"/>
        <end position="95"/>
    </location>
</feature>
<dbReference type="Gene3D" id="1.10.3720.10">
    <property type="entry name" value="MetI-like"/>
    <property type="match status" value="1"/>
</dbReference>
<dbReference type="Pfam" id="PF00528">
    <property type="entry name" value="BPD_transp_1"/>
    <property type="match status" value="1"/>
</dbReference>
<evidence type="ECO:0000259" key="8">
    <source>
        <dbReference type="PROSITE" id="PS50928"/>
    </source>
</evidence>
<protein>
    <submittedName>
        <fullName evidence="9">Carbohydrate ABC transporter permease</fullName>
    </submittedName>
</protein>
<dbReference type="SUPFAM" id="SSF161098">
    <property type="entry name" value="MetI-like"/>
    <property type="match status" value="1"/>
</dbReference>
<gene>
    <name evidence="9" type="ORF">ACFOUW_07115</name>
</gene>
<evidence type="ECO:0000256" key="1">
    <source>
        <dbReference type="ARBA" id="ARBA00004651"/>
    </source>
</evidence>
<dbReference type="InterPro" id="IPR051393">
    <property type="entry name" value="ABC_transporter_permease"/>
</dbReference>
<organism evidence="9 10">
    <name type="scientific">Tenggerimyces flavus</name>
    <dbReference type="NCBI Taxonomy" id="1708749"/>
    <lineage>
        <taxon>Bacteria</taxon>
        <taxon>Bacillati</taxon>
        <taxon>Actinomycetota</taxon>
        <taxon>Actinomycetes</taxon>
        <taxon>Propionibacteriales</taxon>
        <taxon>Nocardioidaceae</taxon>
        <taxon>Tenggerimyces</taxon>
    </lineage>
</organism>
<comment type="similarity">
    <text evidence="7">Belongs to the binding-protein-dependent transport system permease family.</text>
</comment>
<name>A0ABV7Y6E3_9ACTN</name>
<keyword evidence="2 7" id="KW-0813">Transport</keyword>
<evidence type="ECO:0000256" key="7">
    <source>
        <dbReference type="RuleBase" id="RU363032"/>
    </source>
</evidence>
<accession>A0ABV7Y6E3</accession>
<keyword evidence="10" id="KW-1185">Reference proteome</keyword>
<keyword evidence="4 7" id="KW-0812">Transmembrane</keyword>
<keyword evidence="6 7" id="KW-0472">Membrane</keyword>
<evidence type="ECO:0000256" key="4">
    <source>
        <dbReference type="ARBA" id="ARBA00022692"/>
    </source>
</evidence>
<comment type="caution">
    <text evidence="9">The sequence shown here is derived from an EMBL/GenBank/DDBJ whole genome shotgun (WGS) entry which is preliminary data.</text>
</comment>
<dbReference type="CDD" id="cd06261">
    <property type="entry name" value="TM_PBP2"/>
    <property type="match status" value="1"/>
</dbReference>
<evidence type="ECO:0000256" key="2">
    <source>
        <dbReference type="ARBA" id="ARBA00022448"/>
    </source>
</evidence>